<name>A0A7K3WTE4_9FLAO</name>
<comment type="caution">
    <text evidence="3">The sequence shown here is derived from an EMBL/GenBank/DDBJ whole genome shotgun (WGS) entry which is preliminary data.</text>
</comment>
<organism evidence="3 4">
    <name type="scientific">Cryomorpha ignava</name>
    <dbReference type="NCBI Taxonomy" id="101383"/>
    <lineage>
        <taxon>Bacteria</taxon>
        <taxon>Pseudomonadati</taxon>
        <taxon>Bacteroidota</taxon>
        <taxon>Flavobacteriia</taxon>
        <taxon>Flavobacteriales</taxon>
        <taxon>Cryomorphaceae</taxon>
        <taxon>Cryomorpha</taxon>
    </lineage>
</organism>
<dbReference type="Pfam" id="PF05016">
    <property type="entry name" value="ParE_toxin"/>
    <property type="match status" value="1"/>
</dbReference>
<evidence type="ECO:0000256" key="2">
    <source>
        <dbReference type="SAM" id="Phobius"/>
    </source>
</evidence>
<proteinExistence type="predicted"/>
<dbReference type="Proteomes" id="UP000486602">
    <property type="component" value="Unassembled WGS sequence"/>
</dbReference>
<keyword evidence="1" id="KW-1277">Toxin-antitoxin system</keyword>
<dbReference type="Gene3D" id="3.30.2310.20">
    <property type="entry name" value="RelE-like"/>
    <property type="match status" value="1"/>
</dbReference>
<evidence type="ECO:0000313" key="4">
    <source>
        <dbReference type="Proteomes" id="UP000486602"/>
    </source>
</evidence>
<sequence>MNNLKLTPQAEKDLAENFEFTFHKWGITQAEKYQDELYEGFKVISHNKSLGKVYQLNKIRYRVLPINQHLIFYRTLIEMVIVVLFTMTVWTLRIKLPDICLNLPHL</sequence>
<protein>
    <submittedName>
        <fullName evidence="3">Type II toxin-antitoxin system RelE/ParE family toxin</fullName>
    </submittedName>
</protein>
<keyword evidence="2" id="KW-0472">Membrane</keyword>
<dbReference type="InterPro" id="IPR007712">
    <property type="entry name" value="RelE/ParE_toxin"/>
</dbReference>
<dbReference type="AlphaFoldDB" id="A0A7K3WTE4"/>
<accession>A0A7K3WTE4</accession>
<gene>
    <name evidence="3" type="ORF">G3O08_15795</name>
</gene>
<dbReference type="EMBL" id="JAAGVY010000037">
    <property type="protein sequence ID" value="NEN24963.1"/>
    <property type="molecule type" value="Genomic_DNA"/>
</dbReference>
<dbReference type="RefSeq" id="WP_163286355.1">
    <property type="nucleotide sequence ID" value="NZ_JAAGVY010000037.1"/>
</dbReference>
<keyword evidence="4" id="KW-1185">Reference proteome</keyword>
<evidence type="ECO:0000256" key="1">
    <source>
        <dbReference type="ARBA" id="ARBA00022649"/>
    </source>
</evidence>
<dbReference type="InterPro" id="IPR035093">
    <property type="entry name" value="RelE/ParE_toxin_dom_sf"/>
</dbReference>
<feature type="transmembrane region" description="Helical" evidence="2">
    <location>
        <begin position="71"/>
        <end position="92"/>
    </location>
</feature>
<keyword evidence="2" id="KW-0812">Transmembrane</keyword>
<evidence type="ECO:0000313" key="3">
    <source>
        <dbReference type="EMBL" id="NEN24963.1"/>
    </source>
</evidence>
<reference evidence="3 4" key="1">
    <citation type="submission" date="2020-02" db="EMBL/GenBank/DDBJ databases">
        <title>Out from the shadows clarifying the taxonomy of the family Cryomorphaceae and related taxa by utilizing the GTDB taxonomic framework.</title>
        <authorList>
            <person name="Bowman J.P."/>
        </authorList>
    </citation>
    <scope>NUCLEOTIDE SEQUENCE [LARGE SCALE GENOMIC DNA]</scope>
    <source>
        <strain evidence="3 4">QSSC 1-22</strain>
    </source>
</reference>
<keyword evidence="2" id="KW-1133">Transmembrane helix</keyword>